<dbReference type="CDD" id="cd08771">
    <property type="entry name" value="DLP_1"/>
    <property type="match status" value="1"/>
</dbReference>
<evidence type="ECO:0000256" key="14">
    <source>
        <dbReference type="SAM" id="MobiDB-lite"/>
    </source>
</evidence>
<dbReference type="GO" id="GO:0006897">
    <property type="term" value="P:endocytosis"/>
    <property type="evidence" value="ECO:0007669"/>
    <property type="project" value="TreeGrafter"/>
</dbReference>
<dbReference type="Gene3D" id="3.40.50.300">
    <property type="entry name" value="P-loop containing nucleotide triphosphate hydrolases"/>
    <property type="match status" value="1"/>
</dbReference>
<dbReference type="InterPro" id="IPR027417">
    <property type="entry name" value="P-loop_NTPase"/>
</dbReference>
<feature type="compositionally biased region" description="Low complexity" evidence="14">
    <location>
        <begin position="603"/>
        <end position="614"/>
    </location>
</feature>
<feature type="region of interest" description="Disordered" evidence="14">
    <location>
        <begin position="517"/>
        <end position="550"/>
    </location>
</feature>
<proteinExistence type="inferred from homology"/>
<dbReference type="Gene3D" id="1.20.120.1240">
    <property type="entry name" value="Dynamin, middle domain"/>
    <property type="match status" value="2"/>
</dbReference>
<dbReference type="GO" id="GO:0000266">
    <property type="term" value="P:mitochondrial fission"/>
    <property type="evidence" value="ECO:0007669"/>
    <property type="project" value="TreeGrafter"/>
</dbReference>
<keyword evidence="18" id="KW-1185">Reference proteome</keyword>
<dbReference type="GO" id="GO:0008289">
    <property type="term" value="F:lipid binding"/>
    <property type="evidence" value="ECO:0007669"/>
    <property type="project" value="UniProtKB-KW"/>
</dbReference>
<dbReference type="Pfam" id="PF00350">
    <property type="entry name" value="Dynamin_N"/>
    <property type="match status" value="1"/>
</dbReference>
<dbReference type="SMART" id="SM00053">
    <property type="entry name" value="DYNc"/>
    <property type="match status" value="1"/>
</dbReference>
<dbReference type="PANTHER" id="PTHR11566">
    <property type="entry name" value="DYNAMIN"/>
    <property type="match status" value="1"/>
</dbReference>
<accession>A0A835CUN9</accession>
<dbReference type="InterPro" id="IPR003130">
    <property type="entry name" value="GED"/>
</dbReference>
<evidence type="ECO:0000256" key="13">
    <source>
        <dbReference type="RuleBase" id="RU003932"/>
    </source>
</evidence>
<feature type="compositionally biased region" description="Polar residues" evidence="14">
    <location>
        <begin position="615"/>
        <end position="627"/>
    </location>
</feature>
<dbReference type="InterPro" id="IPR020850">
    <property type="entry name" value="GED_dom"/>
</dbReference>
<dbReference type="Pfam" id="PF02212">
    <property type="entry name" value="GED"/>
    <property type="match status" value="1"/>
</dbReference>
<dbReference type="PRINTS" id="PR00195">
    <property type="entry name" value="DYNAMIN"/>
</dbReference>
<organism evidence="17 18">
    <name type="scientific">Aphidius gifuensis</name>
    <name type="common">Parasitoid wasp</name>
    <dbReference type="NCBI Taxonomy" id="684658"/>
    <lineage>
        <taxon>Eukaryota</taxon>
        <taxon>Metazoa</taxon>
        <taxon>Ecdysozoa</taxon>
        <taxon>Arthropoda</taxon>
        <taxon>Hexapoda</taxon>
        <taxon>Insecta</taxon>
        <taxon>Pterygota</taxon>
        <taxon>Neoptera</taxon>
        <taxon>Endopterygota</taxon>
        <taxon>Hymenoptera</taxon>
        <taxon>Apocrita</taxon>
        <taxon>Ichneumonoidea</taxon>
        <taxon>Braconidae</taxon>
        <taxon>Aphidiinae</taxon>
        <taxon>Aphidius</taxon>
    </lineage>
</organism>
<feature type="domain" description="GED" evidence="15">
    <location>
        <begin position="651"/>
        <end position="742"/>
    </location>
</feature>
<keyword evidence="6" id="KW-1000">Mitochondrion outer membrane</keyword>
<keyword evidence="7" id="KW-0378">Hydrolase</keyword>
<keyword evidence="9" id="KW-0496">Mitochondrion</keyword>
<dbReference type="GO" id="GO:0016559">
    <property type="term" value="P:peroxisome fission"/>
    <property type="evidence" value="ECO:0007669"/>
    <property type="project" value="TreeGrafter"/>
</dbReference>
<dbReference type="Pfam" id="PF01031">
    <property type="entry name" value="Dynamin_M"/>
    <property type="match status" value="1"/>
</dbReference>
<dbReference type="InterPro" id="IPR019762">
    <property type="entry name" value="Dynamin_GTPase_CS"/>
</dbReference>
<dbReference type="GO" id="GO:0005874">
    <property type="term" value="C:microtubule"/>
    <property type="evidence" value="ECO:0007669"/>
    <property type="project" value="TreeGrafter"/>
</dbReference>
<dbReference type="OrthoDB" id="5061070at2759"/>
<evidence type="ECO:0000256" key="12">
    <source>
        <dbReference type="ARBA" id="ARBA00048040"/>
    </source>
</evidence>
<dbReference type="InterPro" id="IPR022812">
    <property type="entry name" value="Dynamin"/>
</dbReference>
<comment type="caution">
    <text evidence="17">The sequence shown here is derived from an EMBL/GenBank/DDBJ whole genome shotgun (WGS) entry which is preliminary data.</text>
</comment>
<dbReference type="FunFam" id="1.20.120.1240:FF:000001">
    <property type="entry name" value="Dynamin 1 like"/>
    <property type="match status" value="1"/>
</dbReference>
<dbReference type="InterPro" id="IPR001401">
    <property type="entry name" value="Dynamin_GTPase"/>
</dbReference>
<comment type="catalytic activity">
    <reaction evidence="12">
        <text>GTP + H2O = GDP + phosphate + H(+)</text>
        <dbReference type="Rhea" id="RHEA:19669"/>
        <dbReference type="ChEBI" id="CHEBI:15377"/>
        <dbReference type="ChEBI" id="CHEBI:15378"/>
        <dbReference type="ChEBI" id="CHEBI:37565"/>
        <dbReference type="ChEBI" id="CHEBI:43474"/>
        <dbReference type="ChEBI" id="CHEBI:58189"/>
        <dbReference type="EC" id="3.6.5.5"/>
    </reaction>
</comment>
<dbReference type="InterPro" id="IPR030381">
    <property type="entry name" value="G_DYNAMIN_dom"/>
</dbReference>
<evidence type="ECO:0000256" key="10">
    <source>
        <dbReference type="ARBA" id="ARBA00023134"/>
    </source>
</evidence>
<dbReference type="InterPro" id="IPR045063">
    <property type="entry name" value="Dynamin_N"/>
</dbReference>
<keyword evidence="4" id="KW-0963">Cytoplasm</keyword>
<evidence type="ECO:0000259" key="16">
    <source>
        <dbReference type="PROSITE" id="PS51718"/>
    </source>
</evidence>
<dbReference type="Proteomes" id="UP000639338">
    <property type="component" value="Unassembled WGS sequence"/>
</dbReference>
<evidence type="ECO:0000256" key="7">
    <source>
        <dbReference type="ARBA" id="ARBA00022801"/>
    </source>
</evidence>
<dbReference type="GO" id="GO:0048312">
    <property type="term" value="P:intracellular distribution of mitochondria"/>
    <property type="evidence" value="ECO:0007669"/>
    <property type="project" value="TreeGrafter"/>
</dbReference>
<dbReference type="GO" id="GO:0005741">
    <property type="term" value="C:mitochondrial outer membrane"/>
    <property type="evidence" value="ECO:0007669"/>
    <property type="project" value="UniProtKB-SubCell"/>
</dbReference>
<dbReference type="AlphaFoldDB" id="A0A835CUN9"/>
<feature type="compositionally biased region" description="Basic and acidic residues" evidence="14">
    <location>
        <begin position="540"/>
        <end position="550"/>
    </location>
</feature>
<evidence type="ECO:0000313" key="18">
    <source>
        <dbReference type="Proteomes" id="UP000639338"/>
    </source>
</evidence>
<evidence type="ECO:0000256" key="9">
    <source>
        <dbReference type="ARBA" id="ARBA00023128"/>
    </source>
</evidence>
<comment type="subcellular location">
    <subcellularLocation>
        <location evidence="2">Cytoplasm</location>
        <location evidence="2">Cytosol</location>
    </subcellularLocation>
    <subcellularLocation>
        <location evidence="1">Mitochondrion outer membrane</location>
    </subcellularLocation>
</comment>
<dbReference type="GO" id="GO:0008017">
    <property type="term" value="F:microtubule binding"/>
    <property type="evidence" value="ECO:0007669"/>
    <property type="project" value="TreeGrafter"/>
</dbReference>
<dbReference type="GO" id="GO:0003924">
    <property type="term" value="F:GTPase activity"/>
    <property type="evidence" value="ECO:0007669"/>
    <property type="project" value="InterPro"/>
</dbReference>
<dbReference type="GO" id="GO:0005525">
    <property type="term" value="F:GTP binding"/>
    <property type="evidence" value="ECO:0007669"/>
    <property type="project" value="UniProtKB-KW"/>
</dbReference>
<dbReference type="PROSITE" id="PS51388">
    <property type="entry name" value="GED"/>
    <property type="match status" value="1"/>
</dbReference>
<evidence type="ECO:0000313" key="17">
    <source>
        <dbReference type="EMBL" id="KAF7993545.1"/>
    </source>
</evidence>
<dbReference type="EMBL" id="JACMRX010000003">
    <property type="protein sequence ID" value="KAF7993545.1"/>
    <property type="molecule type" value="Genomic_DNA"/>
</dbReference>
<reference evidence="17 18" key="1">
    <citation type="submission" date="2020-08" db="EMBL/GenBank/DDBJ databases">
        <title>Aphidius gifuensis genome sequencing and assembly.</title>
        <authorList>
            <person name="Du Z."/>
        </authorList>
    </citation>
    <scope>NUCLEOTIDE SEQUENCE [LARGE SCALE GENOMIC DNA]</scope>
    <source>
        <strain evidence="17">YNYX2018</strain>
        <tissue evidence="17">Adults</tissue>
    </source>
</reference>
<dbReference type="EC" id="3.6.5.5" evidence="3"/>
<sequence>MEALIPVVNKLQDVFNTIGADVIQLPQIVVLGTQSSGKSSVIESLVGRSFLPRGTGIVTRRPLVLQLVYTPKDDREYRCAENGTLDCDEWGVFLHAKNRVFKNFDEIRREIEDETTRMAGGNKGICPEPINLKIYSSSVVNVTLVDLPGITKVPVGDQPEDIEAQIRSLVLKYICNPNSIILAVCTANTDMATSESLKFSKDVDPDGRRTLAVVTKMDLMDAGTDAIDILCGRVIPVKLGIIGVVNRSQQDIMNNKTIHEALKDESAFLQRKYPTLANRNGTPYLAKTLNRLLMHHIRDCLPELKTRVNVMVSQYQTLMNSYGDDVSDKSQTLLQIITKFASSYCSTIEGTARNIETTELCGGARICYIFHETFGRALDSIHPLSGLAKMDILTAIRNATGPRPALFVPEVSFELLVKRQIRRLEEPSLRCVELVHEEMQGIIQHCGTEVHQEMLRFPKLYERIVDVVTHLLRRRLPTTNSMVENLVQIELAYINTKHPDFHKDAAFVSSMLKCEDDTARNRKRQTSSTTTINGNISVNHDAHGKLMNNNKDEIPITNEQQNKDQQSHWILSNLLPQGKNDSSSTTDNSPVRQRDGAISPYQNNNNNNSNENNNGITKSTNSQTTRGVNLLSEIPSIQGTRKLSEREQRDCDVIERLIKSYFYIVRKSIQDSVPKAVMHFLVNYVKDNLQSELVTHLYKSDHAESLLNESEHIAVRRKEAADMLKALTQAGHIISEIRETHMW</sequence>
<name>A0A835CUN9_APHGI</name>
<dbReference type="PROSITE" id="PS51718">
    <property type="entry name" value="G_DYNAMIN_2"/>
    <property type="match status" value="1"/>
</dbReference>
<protein>
    <recommendedName>
        <fullName evidence="3">dynamin GTPase</fullName>
        <ecNumber evidence="3">3.6.5.5</ecNumber>
    </recommendedName>
</protein>
<evidence type="ECO:0000256" key="11">
    <source>
        <dbReference type="ARBA" id="ARBA00023136"/>
    </source>
</evidence>
<evidence type="ECO:0000256" key="3">
    <source>
        <dbReference type="ARBA" id="ARBA00011980"/>
    </source>
</evidence>
<keyword evidence="5 13" id="KW-0547">Nucleotide-binding</keyword>
<evidence type="ECO:0000256" key="8">
    <source>
        <dbReference type="ARBA" id="ARBA00023121"/>
    </source>
</evidence>
<comment type="similarity">
    <text evidence="13">Belongs to the TRAFAC class dynamin-like GTPase superfamily. Dynamin/Fzo/YdjA family.</text>
</comment>
<feature type="compositionally biased region" description="Polar residues" evidence="14">
    <location>
        <begin position="579"/>
        <end position="591"/>
    </location>
</feature>
<evidence type="ECO:0000256" key="1">
    <source>
        <dbReference type="ARBA" id="ARBA00004294"/>
    </source>
</evidence>
<dbReference type="PANTHER" id="PTHR11566:SF21">
    <property type="entry name" value="DYNAMIN RELATED PROTEIN 1, ISOFORM A"/>
    <property type="match status" value="1"/>
</dbReference>
<evidence type="ECO:0000259" key="15">
    <source>
        <dbReference type="PROSITE" id="PS51388"/>
    </source>
</evidence>
<evidence type="ECO:0000256" key="2">
    <source>
        <dbReference type="ARBA" id="ARBA00004514"/>
    </source>
</evidence>
<keyword evidence="11" id="KW-0472">Membrane</keyword>
<dbReference type="SMART" id="SM00302">
    <property type="entry name" value="GED"/>
    <property type="match status" value="1"/>
</dbReference>
<dbReference type="FunFam" id="3.40.50.300:FF:000172">
    <property type="entry name" value="Dynamin-1-like protein isoform 1"/>
    <property type="match status" value="1"/>
</dbReference>
<dbReference type="SUPFAM" id="SSF52540">
    <property type="entry name" value="P-loop containing nucleoside triphosphate hydrolases"/>
    <property type="match status" value="1"/>
</dbReference>
<evidence type="ECO:0000256" key="6">
    <source>
        <dbReference type="ARBA" id="ARBA00022787"/>
    </source>
</evidence>
<feature type="domain" description="Dynamin-type G" evidence="16">
    <location>
        <begin position="22"/>
        <end position="302"/>
    </location>
</feature>
<keyword evidence="10 13" id="KW-0342">GTP-binding</keyword>
<feature type="region of interest" description="Disordered" evidence="14">
    <location>
        <begin position="575"/>
        <end position="627"/>
    </location>
</feature>
<dbReference type="GO" id="GO:0005829">
    <property type="term" value="C:cytosol"/>
    <property type="evidence" value="ECO:0007669"/>
    <property type="project" value="UniProtKB-SubCell"/>
</dbReference>
<gene>
    <name evidence="17" type="ORF">HCN44_010140</name>
</gene>
<keyword evidence="8" id="KW-0446">Lipid-binding</keyword>
<dbReference type="InterPro" id="IPR000375">
    <property type="entry name" value="Dynamin_stalk"/>
</dbReference>
<dbReference type="PROSITE" id="PS00410">
    <property type="entry name" value="G_DYNAMIN_1"/>
    <property type="match status" value="1"/>
</dbReference>
<evidence type="ECO:0000256" key="4">
    <source>
        <dbReference type="ARBA" id="ARBA00022490"/>
    </source>
</evidence>
<evidence type="ECO:0000256" key="5">
    <source>
        <dbReference type="ARBA" id="ARBA00022741"/>
    </source>
</evidence>